<gene>
    <name evidence="2" type="ORF">M0G41_13685</name>
</gene>
<sequence>MPTGAAAGPDVATLESWYASGRSLEALGRRLFVREGGGGTPLLLIHGFPTSSWDWEAVWPELAHDHRLIAPDLLGFGRSDKPPGHRYSIGEQTDLCVEVLRQLGFDECHVLAHDYGNTVGQELLARANEGRLATRLHSMVFLNGGLFPECHRPVLLQRLLLGPLGPLLARLTSRRRFAANLVRVFGPQTPPSAEQVDGFWHLLNENHGIAALPRLLRYIPERHARRERWVGALMQARLPVGFINGNLDPISGAHMAARWRELLPAAALVELADIGHYPQLEAPQRVLEAYRALRARFSTGGA</sequence>
<dbReference type="InterPro" id="IPR050266">
    <property type="entry name" value="AB_hydrolase_sf"/>
</dbReference>
<name>A0ABT0GKH9_9GAMM</name>
<evidence type="ECO:0000313" key="2">
    <source>
        <dbReference type="EMBL" id="MCK7594719.1"/>
    </source>
</evidence>
<dbReference type="RefSeq" id="WP_248210326.1">
    <property type="nucleotide sequence ID" value="NZ_JALNMH010000011.1"/>
</dbReference>
<dbReference type="Gene3D" id="3.40.50.1820">
    <property type="entry name" value="alpha/beta hydrolase"/>
    <property type="match status" value="1"/>
</dbReference>
<keyword evidence="2" id="KW-0378">Hydrolase</keyword>
<dbReference type="PANTHER" id="PTHR43798:SF33">
    <property type="entry name" value="HYDROLASE, PUTATIVE (AFU_ORTHOLOGUE AFUA_2G14860)-RELATED"/>
    <property type="match status" value="1"/>
</dbReference>
<accession>A0ABT0GKH9</accession>
<evidence type="ECO:0000313" key="3">
    <source>
        <dbReference type="Proteomes" id="UP001431449"/>
    </source>
</evidence>
<dbReference type="InterPro" id="IPR029058">
    <property type="entry name" value="AB_hydrolase_fold"/>
</dbReference>
<dbReference type="Proteomes" id="UP001431449">
    <property type="component" value="Unassembled WGS sequence"/>
</dbReference>
<proteinExistence type="predicted"/>
<dbReference type="SUPFAM" id="SSF53474">
    <property type="entry name" value="alpha/beta-Hydrolases"/>
    <property type="match status" value="1"/>
</dbReference>
<dbReference type="PRINTS" id="PR00412">
    <property type="entry name" value="EPOXHYDRLASE"/>
</dbReference>
<dbReference type="InterPro" id="IPR000639">
    <property type="entry name" value="Epox_hydrolase-like"/>
</dbReference>
<evidence type="ECO:0000259" key="1">
    <source>
        <dbReference type="Pfam" id="PF12697"/>
    </source>
</evidence>
<dbReference type="EMBL" id="JALNMH010000011">
    <property type="protein sequence ID" value="MCK7594719.1"/>
    <property type="molecule type" value="Genomic_DNA"/>
</dbReference>
<keyword evidence="3" id="KW-1185">Reference proteome</keyword>
<dbReference type="PANTHER" id="PTHR43798">
    <property type="entry name" value="MONOACYLGLYCEROL LIPASE"/>
    <property type="match status" value="1"/>
</dbReference>
<reference evidence="2" key="1">
    <citation type="submission" date="2022-04" db="EMBL/GenBank/DDBJ databases">
        <title>Lysobacter sp. CAU 1642 isolated from sea sand.</title>
        <authorList>
            <person name="Kim W."/>
        </authorList>
    </citation>
    <scope>NUCLEOTIDE SEQUENCE</scope>
    <source>
        <strain evidence="2">CAU 1642</strain>
    </source>
</reference>
<protein>
    <submittedName>
        <fullName evidence="2">Alpha/beta hydrolase</fullName>
    </submittedName>
</protein>
<dbReference type="InterPro" id="IPR000073">
    <property type="entry name" value="AB_hydrolase_1"/>
</dbReference>
<organism evidence="2 3">
    <name type="scientific">Pseudomarimonas salicorniae</name>
    <dbReference type="NCBI Taxonomy" id="2933270"/>
    <lineage>
        <taxon>Bacteria</taxon>
        <taxon>Pseudomonadati</taxon>
        <taxon>Pseudomonadota</taxon>
        <taxon>Gammaproteobacteria</taxon>
        <taxon>Lysobacterales</taxon>
        <taxon>Lysobacteraceae</taxon>
        <taxon>Pseudomarimonas</taxon>
    </lineage>
</organism>
<comment type="caution">
    <text evidence="2">The sequence shown here is derived from an EMBL/GenBank/DDBJ whole genome shotgun (WGS) entry which is preliminary data.</text>
</comment>
<feature type="domain" description="AB hydrolase-1" evidence="1">
    <location>
        <begin position="42"/>
        <end position="289"/>
    </location>
</feature>
<dbReference type="GO" id="GO:0016787">
    <property type="term" value="F:hydrolase activity"/>
    <property type="evidence" value="ECO:0007669"/>
    <property type="project" value="UniProtKB-KW"/>
</dbReference>
<dbReference type="Pfam" id="PF12697">
    <property type="entry name" value="Abhydrolase_6"/>
    <property type="match status" value="1"/>
</dbReference>